<dbReference type="RefSeq" id="WP_023654042.1">
    <property type="nucleotide sequence ID" value="NZ_CAHS01000011.1"/>
</dbReference>
<dbReference type="SUPFAM" id="SSF140129">
    <property type="entry name" value="MxiH-like"/>
    <property type="match status" value="1"/>
</dbReference>
<evidence type="ECO:0000313" key="1">
    <source>
        <dbReference type="EMBL" id="CCG86220.1"/>
    </source>
</evidence>
<dbReference type="AlphaFoldDB" id="V5Z5C7"/>
<dbReference type="InterPro" id="IPR037203">
    <property type="entry name" value="T3SS_needle-like_sf"/>
</dbReference>
<comment type="caution">
    <text evidence="1">The sequence shown here is derived from an EMBL/GenBank/DDBJ whole genome shotgun (WGS) entry which is preliminary data.</text>
</comment>
<organism evidence="1 2">
    <name type="scientific">Erwinia piriflorinigrans CFBP 5888</name>
    <dbReference type="NCBI Taxonomy" id="1161919"/>
    <lineage>
        <taxon>Bacteria</taxon>
        <taxon>Pseudomonadati</taxon>
        <taxon>Pseudomonadota</taxon>
        <taxon>Gammaproteobacteria</taxon>
        <taxon>Enterobacterales</taxon>
        <taxon>Erwiniaceae</taxon>
        <taxon>Erwinia</taxon>
    </lineage>
</organism>
<dbReference type="NCBIfam" id="NF038054">
    <property type="entry name" value="T3SS_SctI"/>
    <property type="match status" value="1"/>
</dbReference>
<dbReference type="Proteomes" id="UP000018217">
    <property type="component" value="Unassembled WGS sequence"/>
</dbReference>
<protein>
    <submittedName>
        <fullName evidence="1">Protein PrgJ</fullName>
    </submittedName>
</protein>
<evidence type="ECO:0000313" key="2">
    <source>
        <dbReference type="Proteomes" id="UP000018217"/>
    </source>
</evidence>
<dbReference type="GO" id="GO:0015031">
    <property type="term" value="P:protein transport"/>
    <property type="evidence" value="ECO:0007669"/>
    <property type="project" value="InterPro"/>
</dbReference>
<accession>V5Z5C7</accession>
<keyword evidence="2" id="KW-1185">Reference proteome</keyword>
<sequence>MSQAIEALPKLIKLSSDNTVPDDTFSVTLQDQNFNNLVSSKFNEISETNLEFKNVINTLHQSPEFTSDPNKLLMLQYYIGEYTNYVSLISTLARKGVSTIETLVKSQ</sequence>
<gene>
    <name evidence="1" type="primary">prgJ</name>
    <name evidence="1" type="ORF">EPIR_0855</name>
</gene>
<reference evidence="1 2" key="1">
    <citation type="journal article" date="2013" name="Syst. Appl. Microbiol.">
        <title>Phylogenetic position and virulence apparatus of the pear flower necrosis pathogen Erwinia piriflorinigrans CFBP 5888T as assessed by comparative genomics.</title>
        <authorList>
            <person name="Smits T.H."/>
            <person name="Rezzonico F."/>
            <person name="Lopez M.M."/>
            <person name="Blom J."/>
            <person name="Goesmann A."/>
            <person name="Frey J.E."/>
            <person name="Duffy B."/>
        </authorList>
    </citation>
    <scope>NUCLEOTIDE SEQUENCE [LARGE SCALE GENOMIC DNA]</scope>
    <source>
        <strain evidence="2">CFBP5888</strain>
    </source>
</reference>
<dbReference type="OrthoDB" id="6520353at2"/>
<dbReference type="EMBL" id="CAHS01000011">
    <property type="protein sequence ID" value="CCG86220.1"/>
    <property type="molecule type" value="Genomic_DNA"/>
</dbReference>
<dbReference type="InterPro" id="IPR047754">
    <property type="entry name" value="T3SS_SctI-like"/>
</dbReference>
<proteinExistence type="predicted"/>
<dbReference type="STRING" id="1161919.EPIR_0855"/>
<name>V5Z5C7_9GAMM</name>